<proteinExistence type="predicted"/>
<evidence type="ECO:0000313" key="10">
    <source>
        <dbReference type="Proteomes" id="UP000030151"/>
    </source>
</evidence>
<dbReference type="FunFam" id="1.20.5.110:FF:000060">
    <property type="entry name" value="SNARE complex subunit (Syn8)"/>
    <property type="match status" value="1"/>
</dbReference>
<dbReference type="Pfam" id="PF05739">
    <property type="entry name" value="SNARE"/>
    <property type="match status" value="1"/>
</dbReference>
<evidence type="ECO:0000256" key="4">
    <source>
        <dbReference type="ARBA" id="ARBA00023054"/>
    </source>
</evidence>
<dbReference type="SUPFAM" id="SSF58038">
    <property type="entry name" value="SNARE fusion complex"/>
    <property type="match status" value="1"/>
</dbReference>
<feature type="transmembrane region" description="Helical" evidence="7">
    <location>
        <begin position="237"/>
        <end position="254"/>
    </location>
</feature>
<evidence type="ECO:0000259" key="8">
    <source>
        <dbReference type="PROSITE" id="PS50192"/>
    </source>
</evidence>
<dbReference type="PROSITE" id="PS50192">
    <property type="entry name" value="T_SNARE"/>
    <property type="match status" value="1"/>
</dbReference>
<keyword evidence="7" id="KW-0812">Transmembrane</keyword>
<dbReference type="GO" id="GO:0006896">
    <property type="term" value="P:Golgi to vacuole transport"/>
    <property type="evidence" value="ECO:0007669"/>
    <property type="project" value="UniProtKB-ARBA"/>
</dbReference>
<comment type="subcellular location">
    <subcellularLocation>
        <location evidence="1">Endomembrane system</location>
    </subcellularLocation>
</comment>
<name>A0A014NFU7_9HYPO</name>
<dbReference type="InterPro" id="IPR000727">
    <property type="entry name" value="T_SNARE_dom"/>
</dbReference>
<dbReference type="GO" id="GO:0048278">
    <property type="term" value="P:vesicle docking"/>
    <property type="evidence" value="ECO:0007669"/>
    <property type="project" value="TreeGrafter"/>
</dbReference>
<sequence>MTKVSQLFLLADHIKLSLLERQRATSLHLDSDSQDGHISRSLDQFRSGLASLEQEQSQHEQERDTESANSLATLRRQLEDLTAQFHGFTSASIEHTLTVPNSNELAEDFSHASSRRAKTVRFSDSPLAPTEEPLGPYRDDPAIDSAGYRDQAAEMTNKQLHQYHSQILDEQDEQLDRLGESIGRQRDISIQIGDELDSHVAILDEMDTTVDRYQGRLDRAKGALGKVAKGAGENKQMTAIVVLIIILILLIAILK</sequence>
<dbReference type="PANTHER" id="PTHR19957">
    <property type="entry name" value="SYNTAXIN"/>
    <property type="match status" value="1"/>
</dbReference>
<evidence type="ECO:0000256" key="1">
    <source>
        <dbReference type="ARBA" id="ARBA00004308"/>
    </source>
</evidence>
<dbReference type="EMBL" id="JELW01000008">
    <property type="protein sequence ID" value="EXV01285.1"/>
    <property type="molecule type" value="Genomic_DNA"/>
</dbReference>
<dbReference type="GO" id="GO:0006906">
    <property type="term" value="P:vesicle fusion"/>
    <property type="evidence" value="ECO:0007669"/>
    <property type="project" value="TreeGrafter"/>
</dbReference>
<dbReference type="Gene3D" id="1.20.5.110">
    <property type="match status" value="1"/>
</dbReference>
<keyword evidence="7" id="KW-1133">Transmembrane helix</keyword>
<dbReference type="PANTHER" id="PTHR19957:SF423">
    <property type="entry name" value="SYNTAXIN-8-RELATED"/>
    <property type="match status" value="1"/>
</dbReference>
<dbReference type="HOGENOM" id="CLU_053570_0_0_1"/>
<dbReference type="GO" id="GO:0006886">
    <property type="term" value="P:intracellular protein transport"/>
    <property type="evidence" value="ECO:0007669"/>
    <property type="project" value="TreeGrafter"/>
</dbReference>
<dbReference type="Proteomes" id="UP000030151">
    <property type="component" value="Unassembled WGS sequence"/>
</dbReference>
<gene>
    <name evidence="9" type="ORF">X797_005381</name>
</gene>
<dbReference type="OrthoDB" id="244190at2759"/>
<evidence type="ECO:0000256" key="7">
    <source>
        <dbReference type="SAM" id="Phobius"/>
    </source>
</evidence>
<keyword evidence="3" id="KW-0653">Protein transport</keyword>
<keyword evidence="2" id="KW-0813">Transport</keyword>
<dbReference type="GO" id="GO:0005768">
    <property type="term" value="C:endosome"/>
    <property type="evidence" value="ECO:0007669"/>
    <property type="project" value="UniProtKB-ARBA"/>
</dbReference>
<keyword evidence="4 6" id="KW-0175">Coiled coil</keyword>
<organism evidence="9 10">
    <name type="scientific">Metarhizium robertsii</name>
    <dbReference type="NCBI Taxonomy" id="568076"/>
    <lineage>
        <taxon>Eukaryota</taxon>
        <taxon>Fungi</taxon>
        <taxon>Dikarya</taxon>
        <taxon>Ascomycota</taxon>
        <taxon>Pezizomycotina</taxon>
        <taxon>Sordariomycetes</taxon>
        <taxon>Hypocreomycetidae</taxon>
        <taxon>Hypocreales</taxon>
        <taxon>Clavicipitaceae</taxon>
        <taxon>Metarhizium</taxon>
    </lineage>
</organism>
<dbReference type="eggNOG" id="ENOG502S813">
    <property type="taxonomic scope" value="Eukaryota"/>
</dbReference>
<evidence type="ECO:0000256" key="2">
    <source>
        <dbReference type="ARBA" id="ARBA00022448"/>
    </source>
</evidence>
<protein>
    <submittedName>
        <fullName evidence="9">SNARE domain protein</fullName>
    </submittedName>
</protein>
<comment type="caution">
    <text evidence="9">The sequence shown here is derived from an EMBL/GenBank/DDBJ whole genome shotgun (WGS) entry which is preliminary data.</text>
</comment>
<dbReference type="InterPro" id="IPR045242">
    <property type="entry name" value="Syntaxin"/>
</dbReference>
<evidence type="ECO:0000256" key="6">
    <source>
        <dbReference type="SAM" id="Coils"/>
    </source>
</evidence>
<reference evidence="9 10" key="1">
    <citation type="submission" date="2014-02" db="EMBL/GenBank/DDBJ databases">
        <title>The genome sequence of the entomopathogenic fungus Metarhizium robertsii ARSEF 2575.</title>
        <authorList>
            <person name="Giuliano Garisto Donzelli B."/>
            <person name="Roe B.A."/>
            <person name="Macmil S.L."/>
            <person name="Krasnoff S.B."/>
            <person name="Gibson D.M."/>
        </authorList>
    </citation>
    <scope>NUCLEOTIDE SEQUENCE [LARGE SCALE GENOMIC DNA]</scope>
    <source>
        <strain evidence="9 10">ARSEF 2575</strain>
    </source>
</reference>
<evidence type="ECO:0000313" key="9">
    <source>
        <dbReference type="EMBL" id="EXV01285.1"/>
    </source>
</evidence>
<feature type="coiled-coil region" evidence="6">
    <location>
        <begin position="42"/>
        <end position="69"/>
    </location>
</feature>
<evidence type="ECO:0000256" key="3">
    <source>
        <dbReference type="ARBA" id="ARBA00022927"/>
    </source>
</evidence>
<keyword evidence="5 7" id="KW-0472">Membrane</keyword>
<evidence type="ECO:0000256" key="5">
    <source>
        <dbReference type="ARBA" id="ARBA00023136"/>
    </source>
</evidence>
<dbReference type="GO" id="GO:0031201">
    <property type="term" value="C:SNARE complex"/>
    <property type="evidence" value="ECO:0007669"/>
    <property type="project" value="TreeGrafter"/>
</dbReference>
<dbReference type="AlphaFoldDB" id="A0A014NFU7"/>
<accession>A0A014NFU7</accession>
<dbReference type="SMART" id="SM00397">
    <property type="entry name" value="t_SNARE"/>
    <property type="match status" value="1"/>
</dbReference>
<dbReference type="GO" id="GO:0005484">
    <property type="term" value="F:SNAP receptor activity"/>
    <property type="evidence" value="ECO:0007669"/>
    <property type="project" value="TreeGrafter"/>
</dbReference>
<dbReference type="GO" id="GO:0000149">
    <property type="term" value="F:SNARE binding"/>
    <property type="evidence" value="ECO:0007669"/>
    <property type="project" value="TreeGrafter"/>
</dbReference>
<feature type="domain" description="T-SNARE coiled-coil homology" evidence="8">
    <location>
        <begin position="165"/>
        <end position="227"/>
    </location>
</feature>
<dbReference type="CDD" id="cd15859">
    <property type="entry name" value="SNARE_SYN8"/>
    <property type="match status" value="1"/>
</dbReference>